<evidence type="ECO:0000259" key="1">
    <source>
        <dbReference type="Pfam" id="PF05872"/>
    </source>
</evidence>
<dbReference type="AlphaFoldDB" id="A0A6P1BJP3"/>
<gene>
    <name evidence="2" type="ORF">FNJ47_23785</name>
</gene>
<dbReference type="PANTHER" id="PTHR30121:SF6">
    <property type="entry name" value="SLR6007 PROTEIN"/>
    <property type="match status" value="1"/>
</dbReference>
<dbReference type="Proteomes" id="UP000468531">
    <property type="component" value="Unassembled WGS sequence"/>
</dbReference>
<dbReference type="SUPFAM" id="SSF52540">
    <property type="entry name" value="P-loop containing nucleoside triphosphate hydrolases"/>
    <property type="match status" value="1"/>
</dbReference>
<accession>A0A6P1BJP3</accession>
<dbReference type="RefSeq" id="WP_163157389.1">
    <property type="nucleotide sequence ID" value="NZ_VKHP01000104.1"/>
</dbReference>
<dbReference type="InterPro" id="IPR027417">
    <property type="entry name" value="P-loop_NTPase"/>
</dbReference>
<dbReference type="EMBL" id="VKHP01000104">
    <property type="protein sequence ID" value="NEU98766.1"/>
    <property type="molecule type" value="Genomic_DNA"/>
</dbReference>
<dbReference type="InterPro" id="IPR033186">
    <property type="entry name" value="HerA_C"/>
</dbReference>
<organism evidence="2 3">
    <name type="scientific">Bradyrhizobium uaiense</name>
    <dbReference type="NCBI Taxonomy" id="2594946"/>
    <lineage>
        <taxon>Bacteria</taxon>
        <taxon>Pseudomonadati</taxon>
        <taxon>Pseudomonadota</taxon>
        <taxon>Alphaproteobacteria</taxon>
        <taxon>Hyphomicrobiales</taxon>
        <taxon>Nitrobacteraceae</taxon>
        <taxon>Bradyrhizobium</taxon>
    </lineage>
</organism>
<keyword evidence="3" id="KW-1185">Reference proteome</keyword>
<sequence>MASSDNKLADTDEKIFIGKGEQAAWLTLALANRHGLVTGATGTGKTVSLQVMAEGFARAGVPVFAADIKGDLSGISEVGEAKDFIVKRAQEMGLTFQPDQFSTVFWDVFGEQGHPVRATITEMGPLLLARMLDLNDVQEGVLNVAFRVADENGLALIDMKDLRALLDAIAPDGSKKGADEGEDPLASIRKAAQSYGNVSKATVGTIQRQLLVLENQGGAKFFGEPALTLKDFMRTDRDGRGMVNILVADKLMQSPRLYATFLLWMLSELFEELPEAGDLPKPKLVFFFDEAHLLFNDAPKALMDKIEQVVRLIRSKGVGVYFVTQNPIDVPDKVLAQLGNRVQHALRAFTPRDQKAVAAAAQTFRPNPKLDTARVIMELAKGEALVSFLEGGGTPSMVERVMVRPPSARIGPITPEERKAIMDASPVKGKYDTAIDAESAYEIIQKRLAGGAASAEGSGSEGGGILGEIGAIAAAIFGTNVKRGRLSTGQVIARNVTRSVTDKVVGGVVADLGKSVGGSVGGSIGRALVRGALGGLLRR</sequence>
<comment type="caution">
    <text evidence="2">The sequence shown here is derived from an EMBL/GenBank/DDBJ whole genome shotgun (WGS) entry which is preliminary data.</text>
</comment>
<evidence type="ECO:0000313" key="2">
    <source>
        <dbReference type="EMBL" id="NEU98766.1"/>
    </source>
</evidence>
<evidence type="ECO:0000313" key="3">
    <source>
        <dbReference type="Proteomes" id="UP000468531"/>
    </source>
</evidence>
<proteinExistence type="predicted"/>
<protein>
    <submittedName>
        <fullName evidence="2">DUF853 family protein</fullName>
    </submittedName>
</protein>
<reference evidence="2 3" key="1">
    <citation type="journal article" date="2020" name="Arch. Microbiol.">
        <title>Bradyrhizobium uaiense sp. nov., a new highly efficient cowpea symbiont.</title>
        <authorList>
            <person name="Cabral Michel D."/>
            <person name="Azarias Guimaraes A."/>
            <person name="Martins da Costa E."/>
            <person name="Soares de Carvalho T."/>
            <person name="Balsanelli E."/>
            <person name="Willems A."/>
            <person name="Maltempi de Souza E."/>
            <person name="de Souza Moreira F.M."/>
        </authorList>
    </citation>
    <scope>NUCLEOTIDE SEQUENCE [LARGE SCALE GENOMIC DNA]</scope>
    <source>
        <strain evidence="2 3">UFLA 03-164</strain>
    </source>
</reference>
<dbReference type="PANTHER" id="PTHR30121">
    <property type="entry name" value="UNCHARACTERIZED PROTEIN YJGR-RELATED"/>
    <property type="match status" value="1"/>
</dbReference>
<feature type="domain" description="Helicase HerA-like C-terminal" evidence="1">
    <location>
        <begin position="19"/>
        <end position="522"/>
    </location>
</feature>
<name>A0A6P1BJP3_9BRAD</name>
<dbReference type="InterPro" id="IPR051162">
    <property type="entry name" value="T4SS_component"/>
</dbReference>
<dbReference type="Gene3D" id="3.40.50.300">
    <property type="entry name" value="P-loop containing nucleotide triphosphate hydrolases"/>
    <property type="match status" value="2"/>
</dbReference>
<dbReference type="Pfam" id="PF05872">
    <property type="entry name" value="HerA_C"/>
    <property type="match status" value="1"/>
</dbReference>